<evidence type="ECO:0000259" key="3">
    <source>
        <dbReference type="PROSITE" id="PS50835"/>
    </source>
</evidence>
<name>A0A2T7P0L2_POMCA</name>
<sequence length="724" mass="79986">MVFFFIKGAELQFKDFDNDNLYSKEGSIIRLVFNFTTDKCSQKPERVLFKVERENGVYSVEFCKVTIESGSCKASDSSSSCRCLDSSNTIEFSKEVNRTDNRAFKWTWSDGLSQSQKERSIMFHVSYNKSDVSSKTELSIVAPQMFVTDETGTREFISTCRPLEGTRIMWDGVTCSHTNAKDGSCTFTPRVEDDGKLITCSAKDVVSGSVISQASFTLQLNYPPPGPPMIEGLKDNQLLFVGDNLTLTCTVSGGKPLVSFVNFTCGQRTGTFMYTSTSVSSILTYPSLAVTDKDTKCHCSASWQPERQLYQKEVTTELVILENKLDWKLVITEEKSGEWITDGSIPFKLKCVAVNLNQQPLFKWHGEVCEEKEGDVCSFTPSPPEDDGKLITCSAYNGSHGLLANTSYTVKSSPFGAGGPRSRRGPASVGGADANGQLHGEGRQPTVATVRFTCGRLDDNNDNVNGDEVSSSVTFNPVTAEDNGTVCLCTAFWLPKKEFYVLKKSIRVTISGPSYTSAGSSAETPVSMETMAAVTTVCIVVGIAVFALIAYFVIKRKARPYDHLNLKNQSYHCYRDPQTSRPTAPASSTDEETYEEVCDDPKVQVPAYEGIVSMRPHPGNRPTHSPKNRSLFPSNKRRCKEDKPDGQTPVTKTTITKTFSNKDRSIKAPTTQSDEYLEPVLAAKEKEQTLERPSSSHCNYYSYPSIACNNQHPSNSSRSSKQQQ</sequence>
<evidence type="ECO:0000256" key="2">
    <source>
        <dbReference type="SAM" id="Phobius"/>
    </source>
</evidence>
<comment type="caution">
    <text evidence="4">The sequence shown here is derived from an EMBL/GenBank/DDBJ whole genome shotgun (WGS) entry which is preliminary data.</text>
</comment>
<dbReference type="Gene3D" id="2.60.40.10">
    <property type="entry name" value="Immunoglobulins"/>
    <property type="match status" value="1"/>
</dbReference>
<dbReference type="InterPro" id="IPR007110">
    <property type="entry name" value="Ig-like_dom"/>
</dbReference>
<dbReference type="STRING" id="400727.A0A2T7P0L2"/>
<dbReference type="InterPro" id="IPR013783">
    <property type="entry name" value="Ig-like_fold"/>
</dbReference>
<evidence type="ECO:0000313" key="5">
    <source>
        <dbReference type="Proteomes" id="UP000245119"/>
    </source>
</evidence>
<feature type="region of interest" description="Disordered" evidence="1">
    <location>
        <begin position="414"/>
        <end position="442"/>
    </location>
</feature>
<feature type="transmembrane region" description="Helical" evidence="2">
    <location>
        <begin position="531"/>
        <end position="554"/>
    </location>
</feature>
<feature type="region of interest" description="Disordered" evidence="1">
    <location>
        <begin position="574"/>
        <end position="599"/>
    </location>
</feature>
<proteinExistence type="predicted"/>
<feature type="compositionally biased region" description="Acidic residues" evidence="1">
    <location>
        <begin position="589"/>
        <end position="598"/>
    </location>
</feature>
<gene>
    <name evidence="4" type="ORF">C0Q70_12109</name>
</gene>
<dbReference type="EMBL" id="PZQS01000007">
    <property type="protein sequence ID" value="PVD26960.1"/>
    <property type="molecule type" value="Genomic_DNA"/>
</dbReference>
<dbReference type="InterPro" id="IPR036179">
    <property type="entry name" value="Ig-like_dom_sf"/>
</dbReference>
<accession>A0A2T7P0L2</accession>
<reference evidence="4 5" key="1">
    <citation type="submission" date="2018-04" db="EMBL/GenBank/DDBJ databases">
        <title>The genome of golden apple snail Pomacea canaliculata provides insight into stress tolerance and invasive adaptation.</title>
        <authorList>
            <person name="Liu C."/>
            <person name="Liu B."/>
            <person name="Ren Y."/>
            <person name="Zhang Y."/>
            <person name="Wang H."/>
            <person name="Li S."/>
            <person name="Jiang F."/>
            <person name="Yin L."/>
            <person name="Zhang G."/>
            <person name="Qian W."/>
            <person name="Fan W."/>
        </authorList>
    </citation>
    <scope>NUCLEOTIDE SEQUENCE [LARGE SCALE GENOMIC DNA]</scope>
    <source>
        <strain evidence="4">SZHN2017</strain>
        <tissue evidence="4">Muscle</tissue>
    </source>
</reference>
<evidence type="ECO:0000256" key="1">
    <source>
        <dbReference type="SAM" id="MobiDB-lite"/>
    </source>
</evidence>
<organism evidence="4 5">
    <name type="scientific">Pomacea canaliculata</name>
    <name type="common">Golden apple snail</name>
    <dbReference type="NCBI Taxonomy" id="400727"/>
    <lineage>
        <taxon>Eukaryota</taxon>
        <taxon>Metazoa</taxon>
        <taxon>Spiralia</taxon>
        <taxon>Lophotrochozoa</taxon>
        <taxon>Mollusca</taxon>
        <taxon>Gastropoda</taxon>
        <taxon>Caenogastropoda</taxon>
        <taxon>Architaenioglossa</taxon>
        <taxon>Ampullarioidea</taxon>
        <taxon>Ampullariidae</taxon>
        <taxon>Pomacea</taxon>
    </lineage>
</organism>
<evidence type="ECO:0000313" key="4">
    <source>
        <dbReference type="EMBL" id="PVD26960.1"/>
    </source>
</evidence>
<keyword evidence="2" id="KW-1133">Transmembrane helix</keyword>
<dbReference type="SUPFAM" id="SSF48726">
    <property type="entry name" value="Immunoglobulin"/>
    <property type="match status" value="1"/>
</dbReference>
<protein>
    <recommendedName>
        <fullName evidence="3">Ig-like domain-containing protein</fullName>
    </recommendedName>
</protein>
<keyword evidence="5" id="KW-1185">Reference proteome</keyword>
<dbReference type="AlphaFoldDB" id="A0A2T7P0L2"/>
<feature type="compositionally biased region" description="Polar residues" evidence="1">
    <location>
        <begin position="574"/>
        <end position="588"/>
    </location>
</feature>
<dbReference type="Proteomes" id="UP000245119">
    <property type="component" value="Linkage Group LG7"/>
</dbReference>
<feature type="domain" description="Ig-like" evidence="3">
    <location>
        <begin position="228"/>
        <end position="315"/>
    </location>
</feature>
<keyword evidence="2" id="KW-0812">Transmembrane</keyword>
<keyword evidence="2" id="KW-0472">Membrane</keyword>
<dbReference type="PROSITE" id="PS50835">
    <property type="entry name" value="IG_LIKE"/>
    <property type="match status" value="1"/>
</dbReference>
<feature type="region of interest" description="Disordered" evidence="1">
    <location>
        <begin position="612"/>
        <end position="653"/>
    </location>
</feature>